<organism evidence="2">
    <name type="scientific">Kribbella sp. HUAS MG21</name>
    <dbReference type="NCBI Taxonomy" id="3160966"/>
    <lineage>
        <taxon>Bacteria</taxon>
        <taxon>Bacillati</taxon>
        <taxon>Actinomycetota</taxon>
        <taxon>Actinomycetes</taxon>
        <taxon>Propionibacteriales</taxon>
        <taxon>Kribbellaceae</taxon>
        <taxon>Kribbella</taxon>
    </lineage>
</organism>
<dbReference type="Pfam" id="PF12680">
    <property type="entry name" value="SnoaL_2"/>
    <property type="match status" value="1"/>
</dbReference>
<dbReference type="InterPro" id="IPR032710">
    <property type="entry name" value="NTF2-like_dom_sf"/>
</dbReference>
<dbReference type="AlphaFoldDB" id="A0AAU7TMC3"/>
<reference evidence="2" key="1">
    <citation type="submission" date="2024-06" db="EMBL/GenBank/DDBJ databases">
        <title>Kribbella sp. strain HUAS MG21 genome sequences.</title>
        <authorList>
            <person name="Mo P."/>
        </authorList>
    </citation>
    <scope>NUCLEOTIDE SEQUENCE</scope>
    <source>
        <strain evidence="2">HUAS MG21</strain>
    </source>
</reference>
<feature type="domain" description="SnoaL-like" evidence="1">
    <location>
        <begin position="18"/>
        <end position="114"/>
    </location>
</feature>
<proteinExistence type="predicted"/>
<gene>
    <name evidence="2" type="ORF">ABN611_16175</name>
</gene>
<name>A0AAU7TMC3_9ACTN</name>
<dbReference type="EMBL" id="CP158165">
    <property type="protein sequence ID" value="XBV27926.1"/>
    <property type="molecule type" value="Genomic_DNA"/>
</dbReference>
<dbReference type="SUPFAM" id="SSF54427">
    <property type="entry name" value="NTF2-like"/>
    <property type="match status" value="1"/>
</dbReference>
<dbReference type="InterPro" id="IPR037401">
    <property type="entry name" value="SnoaL-like"/>
</dbReference>
<evidence type="ECO:0000259" key="1">
    <source>
        <dbReference type="Pfam" id="PF12680"/>
    </source>
</evidence>
<accession>A0AAU7TMC3</accession>
<dbReference type="RefSeq" id="WP_350280703.1">
    <property type="nucleotide sequence ID" value="NZ_CP158165.1"/>
</dbReference>
<evidence type="ECO:0000313" key="2">
    <source>
        <dbReference type="EMBL" id="XBV27926.1"/>
    </source>
</evidence>
<protein>
    <submittedName>
        <fullName evidence="2">Nuclear transport factor 2 family protein</fullName>
    </submittedName>
</protein>
<sequence length="171" mass="18493">MLDKVLGGLVWSGGMDAVEELRAAGERGDAEAVAGLLADDVVFHSPLTDRVTFEGRDEVVALHRDIFAVLEDVRTSAPLEHGDSYAFSFRARVRGAELEAMNLVRLDEQGLIAELTVFVRPLPSLATLFANLPPRVSARRRGPVVGGLVACLAVPLAFAFRTADRLAPRFL</sequence>
<dbReference type="Gene3D" id="3.10.450.50">
    <property type="match status" value="1"/>
</dbReference>